<dbReference type="HOGENOM" id="CLU_1069693_0_0_1"/>
<dbReference type="GeneID" id="20564437"/>
<dbReference type="AlphaFoldDB" id="I7AGD6"/>
<dbReference type="InterPro" id="IPR042239">
    <property type="entry name" value="Nop_C"/>
</dbReference>
<gene>
    <name evidence="3" type="ordered locus">EROM_100070</name>
</gene>
<dbReference type="Gene3D" id="1.10.246.90">
    <property type="entry name" value="Nop domain"/>
    <property type="match status" value="1"/>
</dbReference>
<name>I7AGD6_ENCRO</name>
<dbReference type="VEuPathDB" id="MicrosporidiaDB:EROM_100070"/>
<evidence type="ECO:0000259" key="2">
    <source>
        <dbReference type="PROSITE" id="PS51358"/>
    </source>
</evidence>
<organism evidence="3 4">
    <name type="scientific">Encephalitozoon romaleae (strain SJ-2008)</name>
    <name type="common">Microsporidian parasite</name>
    <dbReference type="NCBI Taxonomy" id="1178016"/>
    <lineage>
        <taxon>Eukaryota</taxon>
        <taxon>Fungi</taxon>
        <taxon>Fungi incertae sedis</taxon>
        <taxon>Microsporidia</taxon>
        <taxon>Unikaryonidae</taxon>
        <taxon>Encephalitozoon</taxon>
    </lineage>
</organism>
<dbReference type="EMBL" id="CP003529">
    <property type="protein sequence ID" value="AFN83825.1"/>
    <property type="molecule type" value="Genomic_DNA"/>
</dbReference>
<accession>I7AGD6</accession>
<dbReference type="PROSITE" id="PS51358">
    <property type="entry name" value="NOP"/>
    <property type="match status" value="1"/>
</dbReference>
<protein>
    <recommendedName>
        <fullName evidence="2">Nop domain-containing protein</fullName>
    </recommendedName>
</protein>
<feature type="domain" description="Nop" evidence="2">
    <location>
        <begin position="107"/>
        <end position="209"/>
    </location>
</feature>
<dbReference type="KEGG" id="ero:EROM_100070"/>
<dbReference type="SUPFAM" id="SSF89124">
    <property type="entry name" value="Nop domain"/>
    <property type="match status" value="1"/>
</dbReference>
<dbReference type="InterPro" id="IPR002687">
    <property type="entry name" value="Nop_dom"/>
</dbReference>
<sequence length="260" mass="29879">MDDTIQVYEENLKELYKMKDEIKSMLFLDDDLECLGHYPTVCCIITSLNGGIMEELQDNPHAIEMEMIITIGRSLDPDERKDLISKLEKIKAVAIEVDENRDILRVRLKYLHNLLGDDLFFKFITEVRSIFLLTRAIPSEVMKYGTKTYGSPLLSQHPLVAKASPKNQEKLLRKLCCKVTIAAKLDFCGSNFETDFSKQMEEVFNNLESNSKQEGSVLRVPLARKETRRGGIKARRKRSKSSPQKRRKFSKLEPDGNDES</sequence>
<dbReference type="OrthoDB" id="2192281at2759"/>
<proteinExistence type="predicted"/>
<reference evidence="3 4" key="1">
    <citation type="journal article" date="2012" name="Proc. Natl. Acad. Sci. U.S.A.">
        <title>Gain and loss of multiple functionally related, horizontally transferred genes in the reduced genomes of two microsporidian parasites.</title>
        <authorList>
            <person name="Pombert J.-F."/>
            <person name="Selman M."/>
            <person name="Burki F."/>
            <person name="Bardell F.T."/>
            <person name="Farinelli L."/>
            <person name="Solter L.F."/>
            <person name="Whitman D.W."/>
            <person name="Weiss L.M."/>
            <person name="Corradi N."/>
            <person name="Keeling P.J."/>
        </authorList>
    </citation>
    <scope>NUCLEOTIDE SEQUENCE [LARGE SCALE GENOMIC DNA]</scope>
    <source>
        <strain evidence="3 4">SJ-2008</strain>
    </source>
</reference>
<dbReference type="InterPro" id="IPR036070">
    <property type="entry name" value="Nop_dom_sf"/>
</dbReference>
<dbReference type="Proteomes" id="UP000010094">
    <property type="component" value="Chromosome X"/>
</dbReference>
<feature type="region of interest" description="Disordered" evidence="1">
    <location>
        <begin position="215"/>
        <end position="260"/>
    </location>
</feature>
<keyword evidence="4" id="KW-1185">Reference proteome</keyword>
<feature type="compositionally biased region" description="Basic residues" evidence="1">
    <location>
        <begin position="230"/>
        <end position="249"/>
    </location>
</feature>
<evidence type="ECO:0000313" key="4">
    <source>
        <dbReference type="Proteomes" id="UP000010094"/>
    </source>
</evidence>
<evidence type="ECO:0000313" key="3">
    <source>
        <dbReference type="EMBL" id="AFN83825.1"/>
    </source>
</evidence>
<evidence type="ECO:0000256" key="1">
    <source>
        <dbReference type="SAM" id="MobiDB-lite"/>
    </source>
</evidence>
<dbReference type="RefSeq" id="XP_009265322.1">
    <property type="nucleotide sequence ID" value="XM_009267047.1"/>
</dbReference>
<dbReference type="Pfam" id="PF01798">
    <property type="entry name" value="Nop"/>
    <property type="match status" value="1"/>
</dbReference>